<sequence>MSHRFFFTLAFVLGLLALAWVGLGFVGTSWLALAMTVLIAAVYGVGAFELRQFRAATAALHDALEQGLATAPAALPDWLERVPAALRPVVRLRIEGERGVLPGPALTPYLAGLLVMLGMLGTFLGMVVTFQGAVFALQGSTDLQAIRSSLAEPIRGLGLSFGTSVAGVAASAMLGLMSAISRRERGEVARLLDTRVATVLRPFSATQHRQETLLALQAQARALPEVVQALHATMERIERRSEQLDTRLLERQAQLQREVTAACTGLAQQVGASLQDHLAAGTQAAGAAIRPVVEQAMAQVVGESRQLYQRLGEVAQASGQQRTAIEAMVGSAATALAQAHDRFAQTLQAQAAQAADVSAQAAGSAVELASLAEAFGASVQQFQSSQDRLAETLQRVEASLQRSTARSDEQLAYYVAQAREVIELSVASQQAVMDSLRQLQQGKARPLAESVA</sequence>
<keyword evidence="4" id="KW-1185">Reference proteome</keyword>
<dbReference type="eggNOG" id="COG0811">
    <property type="taxonomic scope" value="Bacteria"/>
</dbReference>
<dbReference type="KEGG" id="rta:Rta_27040"/>
<dbReference type="EMBL" id="CP000245">
    <property type="protein sequence ID" value="AEG93806.1"/>
    <property type="molecule type" value="Genomic_DNA"/>
</dbReference>
<reference evidence="3 4" key="2">
    <citation type="journal article" date="2011" name="PLoS ONE">
        <title>The Cyst-Dividing Bacterium Ramlibacter tataouinensis TTB310 Genome Reveals a Well-Stocked Toolbox for Adaptation to a Desert Environment.</title>
        <authorList>
            <person name="De Luca G."/>
            <person name="Barakat M."/>
            <person name="Ortet P."/>
            <person name="Fochesato S."/>
            <person name="Jourlin-Castelli C."/>
            <person name="Ansaldi M."/>
            <person name="Py B."/>
            <person name="Fichant G."/>
            <person name="Coutinho P.M."/>
            <person name="Voulhoux R."/>
            <person name="Bastien O."/>
            <person name="Marechal E."/>
            <person name="Henrissat B."/>
            <person name="Quentin Y."/>
            <person name="Noirot P."/>
            <person name="Filloux A."/>
            <person name="Mejean V."/>
            <person name="Dubow M.S."/>
            <person name="Barras F."/>
            <person name="Barbe V."/>
            <person name="Weissenbach J."/>
            <person name="Mihalcescu I."/>
            <person name="Vermeglio A."/>
            <person name="Achouak W."/>
            <person name="Heulin T."/>
        </authorList>
    </citation>
    <scope>NUCLEOTIDE SEQUENCE [LARGE SCALE GENOMIC DNA]</scope>
    <source>
        <strain evidence="4">ATCC BAA-407 / DSM 14655 / LMG 21543 / TTB310</strain>
    </source>
</reference>
<reference evidence="4" key="1">
    <citation type="submission" date="2006-01" db="EMBL/GenBank/DDBJ databases">
        <title>Genome of the cyst-dividing bacterium Ramlibacter tataouinensis.</title>
        <authorList>
            <person name="Barakat M."/>
            <person name="Ortet P."/>
            <person name="De Luca G."/>
            <person name="Jourlin-Castelli C."/>
            <person name="Ansaldi M."/>
            <person name="Py B."/>
            <person name="Fichant G."/>
            <person name="Coutinho P."/>
            <person name="Voulhoux R."/>
            <person name="Bastien O."/>
            <person name="Roy S."/>
            <person name="Marechal E."/>
            <person name="Henrissat B."/>
            <person name="Quentin Y."/>
            <person name="Noirot P."/>
            <person name="Filloux A."/>
            <person name="Mejean V."/>
            <person name="DuBow M."/>
            <person name="Barras F."/>
            <person name="Heulin T."/>
        </authorList>
    </citation>
    <scope>NUCLEOTIDE SEQUENCE [LARGE SCALE GENOMIC DNA]</scope>
    <source>
        <strain evidence="4">ATCC BAA-407 / DSM 14655 / LMG 21543 / TTB310</strain>
    </source>
</reference>
<dbReference type="PATRIC" id="fig|365046.3.peg.2764"/>
<evidence type="ECO:0000313" key="3">
    <source>
        <dbReference type="EMBL" id="AEG93806.1"/>
    </source>
</evidence>
<accession>F5Y4F9</accession>
<feature type="coiled-coil region" evidence="1">
    <location>
        <begin position="227"/>
        <end position="254"/>
    </location>
</feature>
<dbReference type="RefSeq" id="WP_013902037.1">
    <property type="nucleotide sequence ID" value="NC_015677.1"/>
</dbReference>
<dbReference type="AlphaFoldDB" id="F5Y4F9"/>
<keyword evidence="2" id="KW-0472">Membrane</keyword>
<dbReference type="Proteomes" id="UP000008385">
    <property type="component" value="Chromosome"/>
</dbReference>
<dbReference type="OrthoDB" id="6053769at2"/>
<keyword evidence="2" id="KW-1133">Transmembrane helix</keyword>
<dbReference type="HOGENOM" id="CLU_605296_0_0_4"/>
<gene>
    <name evidence="3" type="ordered locus">Rta_27040</name>
</gene>
<feature type="transmembrane region" description="Helical" evidence="2">
    <location>
        <begin position="109"/>
        <end position="137"/>
    </location>
</feature>
<organism evidence="3 4">
    <name type="scientific">Ramlibacter tataouinensis (strain ATCC BAA-407 / DSM 14655 / LMG 21543 / TTB310)</name>
    <dbReference type="NCBI Taxonomy" id="365046"/>
    <lineage>
        <taxon>Bacteria</taxon>
        <taxon>Pseudomonadati</taxon>
        <taxon>Pseudomonadota</taxon>
        <taxon>Betaproteobacteria</taxon>
        <taxon>Burkholderiales</taxon>
        <taxon>Comamonadaceae</taxon>
        <taxon>Ramlibacter</taxon>
    </lineage>
</organism>
<feature type="transmembrane region" description="Helical" evidence="2">
    <location>
        <begin position="157"/>
        <end position="180"/>
    </location>
</feature>
<evidence type="ECO:0000313" key="4">
    <source>
        <dbReference type="Proteomes" id="UP000008385"/>
    </source>
</evidence>
<keyword evidence="1" id="KW-0175">Coiled coil</keyword>
<feature type="transmembrane region" description="Helical" evidence="2">
    <location>
        <begin position="29"/>
        <end position="48"/>
    </location>
</feature>
<protein>
    <submittedName>
        <fullName evidence="3">Candidate membrane protein</fullName>
    </submittedName>
</protein>
<evidence type="ECO:0000256" key="2">
    <source>
        <dbReference type="SAM" id="Phobius"/>
    </source>
</evidence>
<proteinExistence type="predicted"/>
<keyword evidence="2" id="KW-0812">Transmembrane</keyword>
<dbReference type="STRING" id="365046.Rta_27040"/>
<evidence type="ECO:0000256" key="1">
    <source>
        <dbReference type="SAM" id="Coils"/>
    </source>
</evidence>
<name>F5Y4F9_RAMTT</name>